<dbReference type="NCBIfam" id="TIGR01891">
    <property type="entry name" value="amidohydrolases"/>
    <property type="match status" value="1"/>
</dbReference>
<dbReference type="EMBL" id="LDAU01000063">
    <property type="protein sequence ID" value="KRX08428.1"/>
    <property type="molecule type" value="Genomic_DNA"/>
</dbReference>
<dbReference type="Proteomes" id="UP000054937">
    <property type="component" value="Unassembled WGS sequence"/>
</dbReference>
<comment type="caution">
    <text evidence="1">The sequence shown here is derived from an EMBL/GenBank/DDBJ whole genome shotgun (WGS) entry which is preliminary data.</text>
</comment>
<dbReference type="PANTHER" id="PTHR11014:SF63">
    <property type="entry name" value="METALLOPEPTIDASE, PUTATIVE (AFU_ORTHOLOGUE AFUA_6G09600)-RELATED"/>
    <property type="match status" value="1"/>
</dbReference>
<dbReference type="SUPFAM" id="SSF53187">
    <property type="entry name" value="Zn-dependent exopeptidases"/>
    <property type="match status" value="1"/>
</dbReference>
<dbReference type="CDD" id="cd03886">
    <property type="entry name" value="M20_Acy1"/>
    <property type="match status" value="1"/>
</dbReference>
<dbReference type="GO" id="GO:0016787">
    <property type="term" value="F:hydrolase activity"/>
    <property type="evidence" value="ECO:0007669"/>
    <property type="project" value="InterPro"/>
</dbReference>
<dbReference type="PANTHER" id="PTHR11014">
    <property type="entry name" value="PEPTIDASE M20 FAMILY MEMBER"/>
    <property type="match status" value="1"/>
</dbReference>
<dbReference type="Gene3D" id="3.40.630.10">
    <property type="entry name" value="Zn peptidases"/>
    <property type="match status" value="1"/>
</dbReference>
<evidence type="ECO:0000313" key="1">
    <source>
        <dbReference type="EMBL" id="KRX08428.1"/>
    </source>
</evidence>
<dbReference type="InParanoid" id="A0A0V0R1M6"/>
<protein>
    <submittedName>
        <fullName evidence="1">Peptidase M20, dimerization domain</fullName>
    </submittedName>
</protein>
<reference evidence="1 2" key="1">
    <citation type="journal article" date="2015" name="Sci. Rep.">
        <title>Genome of the facultative scuticociliatosis pathogen Pseudocohnilembus persalinus provides insight into its virulence through horizontal gene transfer.</title>
        <authorList>
            <person name="Xiong J."/>
            <person name="Wang G."/>
            <person name="Cheng J."/>
            <person name="Tian M."/>
            <person name="Pan X."/>
            <person name="Warren A."/>
            <person name="Jiang C."/>
            <person name="Yuan D."/>
            <person name="Miao W."/>
        </authorList>
    </citation>
    <scope>NUCLEOTIDE SEQUENCE [LARGE SCALE GENOMIC DNA]</scope>
    <source>
        <strain evidence="1">36N120E</strain>
    </source>
</reference>
<dbReference type="OrthoDB" id="6119954at2759"/>
<proteinExistence type="predicted"/>
<dbReference type="InterPro" id="IPR017439">
    <property type="entry name" value="Amidohydrolase"/>
</dbReference>
<sequence length="316" mass="35516">MQQQHQQHKQNKQQSQQYIQDHIQETVNDSKLKIQEVHLRPEVLEIEHELITMRRHFHMHPETAYEEIETAGYIVQKLKELKNIEIIEKVGKTGVVGVLRGGKNSGKGKCIMLRADMDALNLKENTGEEFSSKYSGKHHACGHDGHMAMLLGAAQILSKWQNKIEGDIKFCFQPAEEGYAGAKAMIQDEKYPVLQNPKVDEAYGIHLFNSKYYPHVSAQTGPMTANSDFCEIKIIGTGSSAYMPHYSQDAVYISSQLINSLYGITSRNIDPVSHQSISIGTINGGTAANIIASECSLKISVRTTTEKQRKIQRSYK</sequence>
<dbReference type="SUPFAM" id="SSF55031">
    <property type="entry name" value="Bacterial exopeptidase dimerisation domain"/>
    <property type="match status" value="1"/>
</dbReference>
<name>A0A0V0R1M6_PSEPJ</name>
<organism evidence="1 2">
    <name type="scientific">Pseudocohnilembus persalinus</name>
    <name type="common">Ciliate</name>
    <dbReference type="NCBI Taxonomy" id="266149"/>
    <lineage>
        <taxon>Eukaryota</taxon>
        <taxon>Sar</taxon>
        <taxon>Alveolata</taxon>
        <taxon>Ciliophora</taxon>
        <taxon>Intramacronucleata</taxon>
        <taxon>Oligohymenophorea</taxon>
        <taxon>Scuticociliatia</taxon>
        <taxon>Philasterida</taxon>
        <taxon>Pseudocohnilembidae</taxon>
        <taxon>Pseudocohnilembus</taxon>
    </lineage>
</organism>
<dbReference type="InterPro" id="IPR002933">
    <property type="entry name" value="Peptidase_M20"/>
</dbReference>
<dbReference type="InterPro" id="IPR036264">
    <property type="entry name" value="Bact_exopeptidase_dim_dom"/>
</dbReference>
<gene>
    <name evidence="1" type="ORF">PPERSA_12909</name>
</gene>
<accession>A0A0V0R1M6</accession>
<dbReference type="OMA" id="HELITMR"/>
<keyword evidence="2" id="KW-1185">Reference proteome</keyword>
<dbReference type="Pfam" id="PF01546">
    <property type="entry name" value="Peptidase_M20"/>
    <property type="match status" value="1"/>
</dbReference>
<dbReference type="AlphaFoldDB" id="A0A0V0R1M6"/>
<evidence type="ECO:0000313" key="2">
    <source>
        <dbReference type="Proteomes" id="UP000054937"/>
    </source>
</evidence>